<dbReference type="RefSeq" id="WP_088254120.1">
    <property type="nucleotide sequence ID" value="NZ_NIDE01000004.1"/>
</dbReference>
<dbReference type="Gene3D" id="3.40.50.720">
    <property type="entry name" value="NAD(P)-binding Rossmann-like Domain"/>
    <property type="match status" value="1"/>
</dbReference>
<organism evidence="3 4">
    <name type="scientific">Fimbriiglobus ruber</name>
    <dbReference type="NCBI Taxonomy" id="1908690"/>
    <lineage>
        <taxon>Bacteria</taxon>
        <taxon>Pseudomonadati</taxon>
        <taxon>Planctomycetota</taxon>
        <taxon>Planctomycetia</taxon>
        <taxon>Gemmatales</taxon>
        <taxon>Gemmataceae</taxon>
        <taxon>Fimbriiglobus</taxon>
    </lineage>
</organism>
<proteinExistence type="inferred from homology"/>
<dbReference type="PIRSF" id="PIRSF015578">
    <property type="entry name" value="Myoinos-ppht_syn"/>
    <property type="match status" value="1"/>
</dbReference>
<dbReference type="EMBL" id="NIDE01000004">
    <property type="protein sequence ID" value="OWK43238.1"/>
    <property type="molecule type" value="Genomic_DNA"/>
</dbReference>
<accession>A0A225DXI0</accession>
<dbReference type="OrthoDB" id="729130at2"/>
<protein>
    <submittedName>
        <fullName evidence="3">Inositol-1-phosphate synthase</fullName>
    </submittedName>
</protein>
<dbReference type="AlphaFoldDB" id="A0A225DXI0"/>
<gene>
    <name evidence="3" type="ORF">FRUB_02837</name>
</gene>
<dbReference type="GO" id="GO:0008654">
    <property type="term" value="P:phospholipid biosynthetic process"/>
    <property type="evidence" value="ECO:0007669"/>
    <property type="project" value="InterPro"/>
</dbReference>
<dbReference type="Gene3D" id="3.30.360.10">
    <property type="entry name" value="Dihydrodipicolinate Reductase, domain 2"/>
    <property type="match status" value="1"/>
</dbReference>
<evidence type="ECO:0000256" key="1">
    <source>
        <dbReference type="ARBA" id="ARBA00010813"/>
    </source>
</evidence>
<sequence length="404" mass="43402">MSERRVGLWLIGACGGVGSTTALGLAAVAKGLASSTGVVTTLPKYAGVPFDAPGAFVVGGHDIRQTTLTRGVAELHARSNVFSDQLLTACGPVLDAWSRNIRPGVVYRPNAVIAALADRTDVRRSATPRAAIDAIRTDLRAFKAEHALDQVVVVNVASTEPPLEVTDEHRSLAALDATLDRTTPSTLPTSSLYAYAALDIGFPYVNGTPSVGAAIPALNELAIARKVPYAGQDLKTGETLLKSVLAPLFARRNLRVLSWVGHNILGNRDGLVLHDPDNKASKVKSKDALLGELLGYKPQSHVSIEYIESLDDWKTAWDHIHFEGFLGTKMTLQFTWQGCDSLLAAPLVIDLARLALLAQRRGESGVMTACAAFFKSPAGVNEHDFGRQFDMLEKYLTLAADERR</sequence>
<evidence type="ECO:0000259" key="2">
    <source>
        <dbReference type="Pfam" id="PF01658"/>
    </source>
</evidence>
<keyword evidence="4" id="KW-1185">Reference proteome</keyword>
<dbReference type="GO" id="GO:0004512">
    <property type="term" value="F:inositol-3-phosphate synthase activity"/>
    <property type="evidence" value="ECO:0007669"/>
    <property type="project" value="InterPro"/>
</dbReference>
<reference evidence="4" key="1">
    <citation type="submission" date="2017-06" db="EMBL/GenBank/DDBJ databases">
        <title>Genome analysis of Fimbriiglobus ruber SP5, the first member of the order Planctomycetales with confirmed chitinolytic capability.</title>
        <authorList>
            <person name="Ravin N.V."/>
            <person name="Rakitin A.L."/>
            <person name="Ivanova A.A."/>
            <person name="Beletsky A.V."/>
            <person name="Kulichevskaya I.S."/>
            <person name="Mardanov A.V."/>
            <person name="Dedysh S.N."/>
        </authorList>
    </citation>
    <scope>NUCLEOTIDE SEQUENCE [LARGE SCALE GENOMIC DNA]</scope>
    <source>
        <strain evidence="4">SP5</strain>
    </source>
</reference>
<dbReference type="Pfam" id="PF01658">
    <property type="entry name" value="Inos-1-P_synth"/>
    <property type="match status" value="1"/>
</dbReference>
<comment type="similarity">
    <text evidence="1">Belongs to the myo-inositol 1-phosphate synthase family.</text>
</comment>
<dbReference type="InterPro" id="IPR036291">
    <property type="entry name" value="NAD(P)-bd_dom_sf"/>
</dbReference>
<dbReference type="SUPFAM" id="SSF55347">
    <property type="entry name" value="Glyceraldehyde-3-phosphate dehydrogenase-like, C-terminal domain"/>
    <property type="match status" value="1"/>
</dbReference>
<dbReference type="PANTHER" id="PTHR11510">
    <property type="entry name" value="MYO-INOSITOL-1 PHOSPHATE SYNTHASE"/>
    <property type="match status" value="1"/>
</dbReference>
<feature type="domain" description="Myo-inositol-1-phosphate synthase GAPDH-like" evidence="2">
    <location>
        <begin position="237"/>
        <end position="341"/>
    </location>
</feature>
<dbReference type="Proteomes" id="UP000214646">
    <property type="component" value="Unassembled WGS sequence"/>
</dbReference>
<dbReference type="InterPro" id="IPR002587">
    <property type="entry name" value="Myo-inos-1-P_Synthase"/>
</dbReference>
<dbReference type="Pfam" id="PF07994">
    <property type="entry name" value="NAD_binding_5"/>
    <property type="match status" value="1"/>
</dbReference>
<dbReference type="SUPFAM" id="SSF51735">
    <property type="entry name" value="NAD(P)-binding Rossmann-fold domains"/>
    <property type="match status" value="1"/>
</dbReference>
<evidence type="ECO:0000313" key="3">
    <source>
        <dbReference type="EMBL" id="OWK43238.1"/>
    </source>
</evidence>
<comment type="caution">
    <text evidence="3">The sequence shown here is derived from an EMBL/GenBank/DDBJ whole genome shotgun (WGS) entry which is preliminary data.</text>
</comment>
<dbReference type="GO" id="GO:0006021">
    <property type="term" value="P:inositol biosynthetic process"/>
    <property type="evidence" value="ECO:0007669"/>
    <property type="project" value="InterPro"/>
</dbReference>
<dbReference type="InterPro" id="IPR013021">
    <property type="entry name" value="Myo-inos-1-P_Synthase_GAPDH"/>
</dbReference>
<evidence type="ECO:0000313" key="4">
    <source>
        <dbReference type="Proteomes" id="UP000214646"/>
    </source>
</evidence>
<name>A0A225DXI0_9BACT</name>